<keyword evidence="3" id="KW-1185">Reference proteome</keyword>
<proteinExistence type="predicted"/>
<gene>
    <name evidence="2" type="ORF">FAZ15_00375</name>
</gene>
<dbReference type="AlphaFoldDB" id="A0A4U0P5U4"/>
<protein>
    <submittedName>
        <fullName evidence="2">DUF4859 domain-containing protein</fullName>
    </submittedName>
</protein>
<comment type="caution">
    <text evidence="2">The sequence shown here is derived from an EMBL/GenBank/DDBJ whole genome shotgun (WGS) entry which is preliminary data.</text>
</comment>
<dbReference type="PROSITE" id="PS51257">
    <property type="entry name" value="PROKAR_LIPOPROTEIN"/>
    <property type="match status" value="1"/>
</dbReference>
<dbReference type="InterPro" id="IPR036378">
    <property type="entry name" value="FAS1_dom_sf"/>
</dbReference>
<name>A0A4U0P5U4_9SPHI</name>
<sequence>MNLKGKKMNKLFTIITLWIAGITLLGLMSCNKQDYLVDGGLHNAKVDVSTYDYLAQHPQGLFDTLVHIIDHFGLKEEINNASTLFAPTNYSIRRYYQAKWNELKAIDENATFSLEQMLETIHIDSLKAYIYPEGHYDLSVANTTYTSIANAGNLSGFVYHKQLQPAGQWSFQPIYYLFYVKIRGEIDQVADDGTVITPEGDFADLRIRCQTQGIETATGTIINVLANNHLFISDFNEPKEYVEPDWGTVFDYDIEFAYNAGGYTGGSVEIDRDALAAAFGLTVNEVSTFFGSQIVFYGANSDGTLDPNSTANHPGHWFDAEGNITTWGATAVLFSEYNASAFVFNIGQYPGQAVQGNKYVIRQSLVYKDDNGDETQVTFRLNVTIE</sequence>
<dbReference type="Pfam" id="PF16151">
    <property type="entry name" value="DUF4859"/>
    <property type="match status" value="1"/>
</dbReference>
<feature type="domain" description="DUF4859" evidence="1">
    <location>
        <begin position="263"/>
        <end position="372"/>
    </location>
</feature>
<dbReference type="Proteomes" id="UP000306808">
    <property type="component" value="Unassembled WGS sequence"/>
</dbReference>
<dbReference type="SUPFAM" id="SSF82153">
    <property type="entry name" value="FAS1 domain"/>
    <property type="match status" value="1"/>
</dbReference>
<reference evidence="2 3" key="1">
    <citation type="submission" date="2019-04" db="EMBL/GenBank/DDBJ databases">
        <title>Sphingobacterium olei sp. nov., isolated from oil-contaminated soil.</title>
        <authorList>
            <person name="Liu B."/>
        </authorList>
    </citation>
    <scope>NUCLEOTIDE SEQUENCE [LARGE SCALE GENOMIC DNA]</scope>
    <source>
        <strain evidence="2 3">HAL-9</strain>
    </source>
</reference>
<dbReference type="InterPro" id="IPR032339">
    <property type="entry name" value="DUF4859"/>
</dbReference>
<dbReference type="OrthoDB" id="655802at2"/>
<organism evidence="2 3">
    <name type="scientific">Sphingobacterium olei</name>
    <dbReference type="NCBI Taxonomy" id="2571155"/>
    <lineage>
        <taxon>Bacteria</taxon>
        <taxon>Pseudomonadati</taxon>
        <taxon>Bacteroidota</taxon>
        <taxon>Sphingobacteriia</taxon>
        <taxon>Sphingobacteriales</taxon>
        <taxon>Sphingobacteriaceae</taxon>
        <taxon>Sphingobacterium</taxon>
    </lineage>
</organism>
<dbReference type="EMBL" id="SUME01000001">
    <property type="protein sequence ID" value="TJZ62801.1"/>
    <property type="molecule type" value="Genomic_DNA"/>
</dbReference>
<evidence type="ECO:0000259" key="1">
    <source>
        <dbReference type="Pfam" id="PF16151"/>
    </source>
</evidence>
<evidence type="ECO:0000313" key="3">
    <source>
        <dbReference type="Proteomes" id="UP000306808"/>
    </source>
</evidence>
<accession>A0A4U0P5U4</accession>
<evidence type="ECO:0000313" key="2">
    <source>
        <dbReference type="EMBL" id="TJZ62801.1"/>
    </source>
</evidence>